<dbReference type="AlphaFoldDB" id="A0AAD9U5I9"/>
<comment type="caution">
    <text evidence="2">The sequence shown here is derived from an EMBL/GenBank/DDBJ whole genome shotgun (WGS) entry which is preliminary data.</text>
</comment>
<dbReference type="SUPFAM" id="SSF53098">
    <property type="entry name" value="Ribonuclease H-like"/>
    <property type="match status" value="1"/>
</dbReference>
<evidence type="ECO:0000313" key="3">
    <source>
        <dbReference type="Proteomes" id="UP001280121"/>
    </source>
</evidence>
<gene>
    <name evidence="2" type="ORF">Ddye_015427</name>
</gene>
<protein>
    <recommendedName>
        <fullName evidence="1">RNase H type-1 domain-containing protein</fullName>
    </recommendedName>
</protein>
<dbReference type="GO" id="GO:0004523">
    <property type="term" value="F:RNA-DNA hybrid ribonuclease activity"/>
    <property type="evidence" value="ECO:0007669"/>
    <property type="project" value="InterPro"/>
</dbReference>
<dbReference type="InterPro" id="IPR044730">
    <property type="entry name" value="RNase_H-like_dom_plant"/>
</dbReference>
<keyword evidence="3" id="KW-1185">Reference proteome</keyword>
<dbReference type="PANTHER" id="PTHR47074:SF79">
    <property type="entry name" value="PUTATIVE-RELATED"/>
    <property type="match status" value="1"/>
</dbReference>
<sequence>MCRGNNYPNSVNEEECCFYVCLWKIWSQRNVVVHDSSFSFEVDIVEWASGFISDFHNVCVARDRLPAFVINRNPIWIPHDLNIYKINCDAAINVASCLVGFGNIIRNSEGPVMASSSQNIIASFSPQVAEAEAIHQGLLLAIDAGLFPCLMESNAEVVVGWINSVIPLCSDIGVVIMDIQNLLKLDLCISINFVPRKTNIIAHVLAKNGLSTLQC</sequence>
<dbReference type="Pfam" id="PF13456">
    <property type="entry name" value="RVT_3"/>
    <property type="match status" value="1"/>
</dbReference>
<feature type="domain" description="RNase H type-1" evidence="1">
    <location>
        <begin position="87"/>
        <end position="208"/>
    </location>
</feature>
<dbReference type="Gene3D" id="3.30.420.10">
    <property type="entry name" value="Ribonuclease H-like superfamily/Ribonuclease H"/>
    <property type="match status" value="1"/>
</dbReference>
<accession>A0AAD9U5I9</accession>
<evidence type="ECO:0000259" key="1">
    <source>
        <dbReference type="Pfam" id="PF13456"/>
    </source>
</evidence>
<evidence type="ECO:0000313" key="2">
    <source>
        <dbReference type="EMBL" id="KAK2647938.1"/>
    </source>
</evidence>
<dbReference type="EMBL" id="JANJYI010000005">
    <property type="protein sequence ID" value="KAK2647938.1"/>
    <property type="molecule type" value="Genomic_DNA"/>
</dbReference>
<dbReference type="Proteomes" id="UP001280121">
    <property type="component" value="Unassembled WGS sequence"/>
</dbReference>
<proteinExistence type="predicted"/>
<reference evidence="2" key="1">
    <citation type="journal article" date="2023" name="Plant J.">
        <title>Genome sequences and population genomics provide insights into the demographic history, inbreeding, and mutation load of two 'living fossil' tree species of Dipteronia.</title>
        <authorList>
            <person name="Feng Y."/>
            <person name="Comes H.P."/>
            <person name="Chen J."/>
            <person name="Zhu S."/>
            <person name="Lu R."/>
            <person name="Zhang X."/>
            <person name="Li P."/>
            <person name="Qiu J."/>
            <person name="Olsen K.M."/>
            <person name="Qiu Y."/>
        </authorList>
    </citation>
    <scope>NUCLEOTIDE SEQUENCE</scope>
    <source>
        <strain evidence="2">KIB01</strain>
    </source>
</reference>
<dbReference type="PANTHER" id="PTHR47074">
    <property type="entry name" value="BNAC02G40300D PROTEIN"/>
    <property type="match status" value="1"/>
</dbReference>
<name>A0AAD9U5I9_9ROSI</name>
<dbReference type="InterPro" id="IPR002156">
    <property type="entry name" value="RNaseH_domain"/>
</dbReference>
<organism evidence="2 3">
    <name type="scientific">Dipteronia dyeriana</name>
    <dbReference type="NCBI Taxonomy" id="168575"/>
    <lineage>
        <taxon>Eukaryota</taxon>
        <taxon>Viridiplantae</taxon>
        <taxon>Streptophyta</taxon>
        <taxon>Embryophyta</taxon>
        <taxon>Tracheophyta</taxon>
        <taxon>Spermatophyta</taxon>
        <taxon>Magnoliopsida</taxon>
        <taxon>eudicotyledons</taxon>
        <taxon>Gunneridae</taxon>
        <taxon>Pentapetalae</taxon>
        <taxon>rosids</taxon>
        <taxon>malvids</taxon>
        <taxon>Sapindales</taxon>
        <taxon>Sapindaceae</taxon>
        <taxon>Hippocastanoideae</taxon>
        <taxon>Acereae</taxon>
        <taxon>Dipteronia</taxon>
    </lineage>
</organism>
<dbReference type="InterPro" id="IPR052929">
    <property type="entry name" value="RNase_H-like_EbsB-rel"/>
</dbReference>
<dbReference type="InterPro" id="IPR036397">
    <property type="entry name" value="RNaseH_sf"/>
</dbReference>
<dbReference type="GO" id="GO:0003676">
    <property type="term" value="F:nucleic acid binding"/>
    <property type="evidence" value="ECO:0007669"/>
    <property type="project" value="InterPro"/>
</dbReference>
<dbReference type="InterPro" id="IPR012337">
    <property type="entry name" value="RNaseH-like_sf"/>
</dbReference>
<dbReference type="CDD" id="cd06222">
    <property type="entry name" value="RNase_H_like"/>
    <property type="match status" value="1"/>
</dbReference>